<evidence type="ECO:0000256" key="6">
    <source>
        <dbReference type="ARBA" id="ARBA00023136"/>
    </source>
</evidence>
<evidence type="ECO:0000256" key="4">
    <source>
        <dbReference type="ARBA" id="ARBA00022692"/>
    </source>
</evidence>
<dbReference type="PANTHER" id="PTHR11101:SF80">
    <property type="entry name" value="PHOSPHATE TRANSPORTER"/>
    <property type="match status" value="1"/>
</dbReference>
<evidence type="ECO:0000256" key="3">
    <source>
        <dbReference type="ARBA" id="ARBA00022592"/>
    </source>
</evidence>
<sequence>MITLLFVLFSQLTRANVDFAVLKTQQIAMTDEQKKAKIYETRYKTPFSDTAPLTKIPNYIKMDFDITQSQIKSVGMLREVNVDVCQSSNFRLTWFEIAHRNGYYIYFYMETNFNSRNYLISKTTIVFQDGNDEVKIHSDPGVNALGVPYSIWNKPSSAKNSFVYGIGVEFYPFVYNKYFRYVIRMFDTSGTMRGLMGEEENFAYTSFAFAAVTGFCIGGTALANVIGIPYTSKRLSLSNCLLISVLFEALGNVILSKFILLQTIKNTINFTQIYGAQNLRKKGFISLGSSLMATCLMMINVTIFALPLSSTYIAFSGMTGASLFVFGFETEEQNTNTGNSANSIESDERKNPNKISIVTADWLIGESLIWIFTPVLSVLLTYILHKAMKKFIFERQDARKRVIKITPYSIIFLISIVVTLPSFIILLVLSRLYMIRKAHKDEENTRLCTDIVDSLKFWSSKALLKAYFGDEQNVMRRLTQRQNYQLERTKLPDQIDEQESYLEVSKDNGSDEDQQKVMTQNQEHRGQQKQQFKTIQMYQQDRFDINCSENMSEYPQEQIPSPSFERNRQNEQEENEEQLQQRMIRNEQLRNSHSKVYIHSEKNKQKIDKLFKVPMIISTCLLAFAHGSNEVNVSAPCAAMIFLLNKNTAISDEEAYQGLAIGLDIANIYFLNKISKGKKFKYKKIGMAIGFIILTVVASALFSIALYQLISSLDDAIKN</sequence>
<protein>
    <recommendedName>
        <fullName evidence="7">Phosphate transporter</fullName>
    </recommendedName>
</protein>
<dbReference type="EMBL" id="CCKQ01009465">
    <property type="protein sequence ID" value="CDW80953.1"/>
    <property type="molecule type" value="Genomic_DNA"/>
</dbReference>
<keyword evidence="3 7" id="KW-0592">Phosphate transport</keyword>
<dbReference type="OrthoDB" id="260807at2759"/>
<feature type="transmembrane region" description="Helical" evidence="7">
    <location>
        <begin position="240"/>
        <end position="264"/>
    </location>
</feature>
<keyword evidence="11" id="KW-1185">Reference proteome</keyword>
<feature type="region of interest" description="Disordered" evidence="8">
    <location>
        <begin position="496"/>
        <end position="532"/>
    </location>
</feature>
<evidence type="ECO:0000256" key="7">
    <source>
        <dbReference type="RuleBase" id="RU363058"/>
    </source>
</evidence>
<gene>
    <name evidence="10" type="primary">Contig970.g1062</name>
    <name evidence="10" type="ORF">STYLEM_9959</name>
</gene>
<evidence type="ECO:0000313" key="10">
    <source>
        <dbReference type="EMBL" id="CDW80953.1"/>
    </source>
</evidence>
<feature type="compositionally biased region" description="Basic and acidic residues" evidence="8">
    <location>
        <begin position="504"/>
        <end position="515"/>
    </location>
</feature>
<proteinExistence type="inferred from homology"/>
<reference evidence="10 11" key="1">
    <citation type="submission" date="2014-06" db="EMBL/GenBank/DDBJ databases">
        <authorList>
            <person name="Swart Estienne"/>
        </authorList>
    </citation>
    <scope>NUCLEOTIDE SEQUENCE [LARGE SCALE GENOMIC DNA]</scope>
    <source>
        <strain evidence="10 11">130c</strain>
    </source>
</reference>
<dbReference type="PANTHER" id="PTHR11101">
    <property type="entry name" value="PHOSPHATE TRANSPORTER"/>
    <property type="match status" value="1"/>
</dbReference>
<comment type="subcellular location">
    <subcellularLocation>
        <location evidence="1 7">Membrane</location>
        <topology evidence="1 7">Multi-pass membrane protein</topology>
    </subcellularLocation>
</comment>
<feature type="region of interest" description="Disordered" evidence="8">
    <location>
        <begin position="552"/>
        <end position="579"/>
    </location>
</feature>
<keyword evidence="4 7" id="KW-0812">Transmembrane</keyword>
<feature type="compositionally biased region" description="Polar residues" evidence="8">
    <location>
        <begin position="552"/>
        <end position="561"/>
    </location>
</feature>
<evidence type="ECO:0000256" key="8">
    <source>
        <dbReference type="SAM" id="MobiDB-lite"/>
    </source>
</evidence>
<evidence type="ECO:0000256" key="9">
    <source>
        <dbReference type="SAM" id="SignalP"/>
    </source>
</evidence>
<dbReference type="GO" id="GO:0016020">
    <property type="term" value="C:membrane"/>
    <property type="evidence" value="ECO:0007669"/>
    <property type="project" value="UniProtKB-SubCell"/>
</dbReference>
<dbReference type="GO" id="GO:0005315">
    <property type="term" value="F:phosphate transmembrane transporter activity"/>
    <property type="evidence" value="ECO:0007669"/>
    <property type="project" value="InterPro"/>
</dbReference>
<dbReference type="InterPro" id="IPR001204">
    <property type="entry name" value="Phos_transporter"/>
</dbReference>
<organism evidence="10 11">
    <name type="scientific">Stylonychia lemnae</name>
    <name type="common">Ciliate</name>
    <dbReference type="NCBI Taxonomy" id="5949"/>
    <lineage>
        <taxon>Eukaryota</taxon>
        <taxon>Sar</taxon>
        <taxon>Alveolata</taxon>
        <taxon>Ciliophora</taxon>
        <taxon>Intramacronucleata</taxon>
        <taxon>Spirotrichea</taxon>
        <taxon>Stichotrichia</taxon>
        <taxon>Sporadotrichida</taxon>
        <taxon>Oxytrichidae</taxon>
        <taxon>Stylonychinae</taxon>
        <taxon>Stylonychia</taxon>
    </lineage>
</organism>
<feature type="signal peptide" evidence="9">
    <location>
        <begin position="1"/>
        <end position="15"/>
    </location>
</feature>
<feature type="transmembrane region" description="Helical" evidence="7">
    <location>
        <begin position="202"/>
        <end position="228"/>
    </location>
</feature>
<keyword evidence="6 7" id="KW-0472">Membrane</keyword>
<dbReference type="AlphaFoldDB" id="A0A078AJI6"/>
<evidence type="ECO:0000256" key="1">
    <source>
        <dbReference type="ARBA" id="ARBA00004141"/>
    </source>
</evidence>
<dbReference type="GO" id="GO:0035435">
    <property type="term" value="P:phosphate ion transmembrane transport"/>
    <property type="evidence" value="ECO:0007669"/>
    <property type="project" value="TreeGrafter"/>
</dbReference>
<keyword evidence="5 7" id="KW-1133">Transmembrane helix</keyword>
<feature type="chain" id="PRO_5013243660" description="Phosphate transporter" evidence="9">
    <location>
        <begin position="16"/>
        <end position="719"/>
    </location>
</feature>
<accession>A0A078AJI6</accession>
<evidence type="ECO:0000256" key="5">
    <source>
        <dbReference type="ARBA" id="ARBA00022989"/>
    </source>
</evidence>
<dbReference type="InParanoid" id="A0A078AJI6"/>
<feature type="transmembrane region" description="Helical" evidence="7">
    <location>
        <begin position="684"/>
        <end position="710"/>
    </location>
</feature>
<feature type="transmembrane region" description="Helical" evidence="7">
    <location>
        <begin position="362"/>
        <end position="384"/>
    </location>
</feature>
<dbReference type="Pfam" id="PF01384">
    <property type="entry name" value="PHO4"/>
    <property type="match status" value="1"/>
</dbReference>
<keyword evidence="9" id="KW-0732">Signal</keyword>
<dbReference type="Proteomes" id="UP000039865">
    <property type="component" value="Unassembled WGS sequence"/>
</dbReference>
<evidence type="ECO:0000256" key="2">
    <source>
        <dbReference type="ARBA" id="ARBA00022448"/>
    </source>
</evidence>
<feature type="transmembrane region" description="Helical" evidence="7">
    <location>
        <begin position="312"/>
        <end position="328"/>
    </location>
</feature>
<feature type="transmembrane region" description="Helical" evidence="7">
    <location>
        <begin position="284"/>
        <end position="305"/>
    </location>
</feature>
<name>A0A078AJI6_STYLE</name>
<comment type="similarity">
    <text evidence="7">Belongs to the inorganic phosphate transporter (PiT) (TC 2.A.20) family.</text>
</comment>
<evidence type="ECO:0000313" key="11">
    <source>
        <dbReference type="Proteomes" id="UP000039865"/>
    </source>
</evidence>
<keyword evidence="2 7" id="KW-0813">Transport</keyword>
<comment type="function">
    <text evidence="7">Sodium-phosphate symporter.</text>
</comment>
<feature type="transmembrane region" description="Helical" evidence="7">
    <location>
        <begin position="405"/>
        <end position="429"/>
    </location>
</feature>